<dbReference type="GO" id="GO:0005975">
    <property type="term" value="P:carbohydrate metabolic process"/>
    <property type="evidence" value="ECO:0007669"/>
    <property type="project" value="InterPro"/>
</dbReference>
<dbReference type="Proteomes" id="UP000799778">
    <property type="component" value="Unassembled WGS sequence"/>
</dbReference>
<dbReference type="GeneID" id="54290061"/>
<organism evidence="3 4">
    <name type="scientific">Aaosphaeria arxii CBS 175.79</name>
    <dbReference type="NCBI Taxonomy" id="1450172"/>
    <lineage>
        <taxon>Eukaryota</taxon>
        <taxon>Fungi</taxon>
        <taxon>Dikarya</taxon>
        <taxon>Ascomycota</taxon>
        <taxon>Pezizomycotina</taxon>
        <taxon>Dothideomycetes</taxon>
        <taxon>Pleosporomycetidae</taxon>
        <taxon>Pleosporales</taxon>
        <taxon>Pleosporales incertae sedis</taxon>
        <taxon>Aaosphaeria</taxon>
    </lineage>
</organism>
<dbReference type="OrthoDB" id="10036721at2759"/>
<dbReference type="RefSeq" id="XP_033390021.1">
    <property type="nucleotide sequence ID" value="XM_033532664.1"/>
</dbReference>
<dbReference type="Pfam" id="PF17389">
    <property type="entry name" value="Bac_rhamnosid6H"/>
    <property type="match status" value="1"/>
</dbReference>
<proteinExistence type="predicted"/>
<dbReference type="EMBL" id="ML978066">
    <property type="protein sequence ID" value="KAF2021682.1"/>
    <property type="molecule type" value="Genomic_DNA"/>
</dbReference>
<dbReference type="GO" id="GO:0016787">
    <property type="term" value="F:hydrolase activity"/>
    <property type="evidence" value="ECO:0007669"/>
    <property type="project" value="UniProtKB-KW"/>
</dbReference>
<sequence>MRISFVALISVLALQPQHTLSRSIIPRDGKGDFFTPIGVAVGNEPTSQVGCVAKFQLTPSSPVATLDYGSEVAGYPVFNVHAVSGKVQIEVKYTEEFRGLNSNYSDGPFTFSIGLSNTYRVETFEVTETGPLQAYLLQGGQRWQSIRLLTSGSITFSSVGFEASIPKSDIDNLPGSFESDDNNLNHIWSLGAKSVAVACLEKGTQKAIWDVGKDGAFVRGMRAGLSDQGAFLKDYTLEFEAKIERAGLGWAIAHPLASPAKGIQLNLVGNLPPETSFINTNTSLTPPNSTWHTIKTSLSNGQYIAVAIDETQIFNVSLKNYYVGGAAIPTNGSFGFGGLPDQSGYFRNVVVSDTVNKTVLYKNALTDPSKVIAEYGVHENYGSVCLDGPKRDRLIWLGDYYHTIRVIGASTSRYDLAKGTLELFLDWQSPSGLLPYNPYMSYDPSTAFDAFNRGGIGAVAGREVWSLILTDYQILGLLSMTDYVRLSGDLDFVRRTWSKWQLQVDWLLNQISPSTGLLALIGGFLGPSNGDSASSCALVQAFHNLADIAEALGDTAAKTKYQTAAVALSDAINKYLWNASLGLYSLSTASIGNYSVNGMAFCITSGTANATQSAQLLSALPSLKLGPGYRDSTLVNVSDPSTNISPNTNGFLLAALLSQRTISAAQTSMELMRSLWLPMLANRETSTGASWEYVNVGGDPGLGLYTSLAHPWGGAPTYLLTEHVAGIQTAKGPSGFGYQNWVVDPFGGIAMGIKRASASVVTAFEGNVEVKWQIDDGGMIDVTIKAPRQTKGVFKLNGAARFLSGSSIYRFREKI</sequence>
<reference evidence="3" key="1">
    <citation type="journal article" date="2020" name="Stud. Mycol.">
        <title>101 Dothideomycetes genomes: a test case for predicting lifestyles and emergence of pathogens.</title>
        <authorList>
            <person name="Haridas S."/>
            <person name="Albert R."/>
            <person name="Binder M."/>
            <person name="Bloem J."/>
            <person name="Labutti K."/>
            <person name="Salamov A."/>
            <person name="Andreopoulos B."/>
            <person name="Baker S."/>
            <person name="Barry K."/>
            <person name="Bills G."/>
            <person name="Bluhm B."/>
            <person name="Cannon C."/>
            <person name="Castanera R."/>
            <person name="Culley D."/>
            <person name="Daum C."/>
            <person name="Ezra D."/>
            <person name="Gonzalez J."/>
            <person name="Henrissat B."/>
            <person name="Kuo A."/>
            <person name="Liang C."/>
            <person name="Lipzen A."/>
            <person name="Lutzoni F."/>
            <person name="Magnuson J."/>
            <person name="Mondo S."/>
            <person name="Nolan M."/>
            <person name="Ohm R."/>
            <person name="Pangilinan J."/>
            <person name="Park H.-J."/>
            <person name="Ramirez L."/>
            <person name="Alfaro M."/>
            <person name="Sun H."/>
            <person name="Tritt A."/>
            <person name="Yoshinaga Y."/>
            <person name="Zwiers L.-H."/>
            <person name="Turgeon B."/>
            <person name="Goodwin S."/>
            <person name="Spatafora J."/>
            <person name="Crous P."/>
            <person name="Grigoriev I."/>
        </authorList>
    </citation>
    <scope>NUCLEOTIDE SEQUENCE</scope>
    <source>
        <strain evidence="3">CBS 175.79</strain>
    </source>
</reference>
<feature type="chain" id="PRO_5025691039" evidence="1">
    <location>
        <begin position="22"/>
        <end position="815"/>
    </location>
</feature>
<protein>
    <submittedName>
        <fullName evidence="3">Glycoside hydrolase family 78 protein</fullName>
    </submittedName>
</protein>
<keyword evidence="4" id="KW-1185">Reference proteome</keyword>
<name>A0A6A5Y7Y0_9PLEO</name>
<dbReference type="Gene3D" id="2.60.420.10">
    <property type="entry name" value="Maltose phosphorylase, domain 3"/>
    <property type="match status" value="1"/>
</dbReference>
<dbReference type="PANTHER" id="PTHR34987:SF4">
    <property type="entry name" value="ALPHA-L-RHAMNOSIDASE C-TERMINAL DOMAIN-CONTAINING PROTEIN"/>
    <property type="match status" value="1"/>
</dbReference>
<dbReference type="InterPro" id="IPR008928">
    <property type="entry name" value="6-hairpin_glycosidase_sf"/>
</dbReference>
<dbReference type="SUPFAM" id="SSF48208">
    <property type="entry name" value="Six-hairpin glycosidases"/>
    <property type="match status" value="1"/>
</dbReference>
<feature type="domain" description="Alpha-L-rhamnosidase six-hairpin glycosidase" evidence="2">
    <location>
        <begin position="373"/>
        <end position="615"/>
    </location>
</feature>
<evidence type="ECO:0000313" key="3">
    <source>
        <dbReference type="EMBL" id="KAF2021682.1"/>
    </source>
</evidence>
<dbReference type="InterPro" id="IPR012341">
    <property type="entry name" value="6hp_glycosidase-like_sf"/>
</dbReference>
<dbReference type="Gene3D" id="1.50.10.10">
    <property type="match status" value="1"/>
</dbReference>
<evidence type="ECO:0000256" key="1">
    <source>
        <dbReference type="SAM" id="SignalP"/>
    </source>
</evidence>
<dbReference type="AlphaFoldDB" id="A0A6A5Y7Y0"/>
<gene>
    <name evidence="3" type="ORF">BU24DRAFT_470459</name>
</gene>
<feature type="signal peptide" evidence="1">
    <location>
        <begin position="1"/>
        <end position="21"/>
    </location>
</feature>
<evidence type="ECO:0000313" key="4">
    <source>
        <dbReference type="Proteomes" id="UP000799778"/>
    </source>
</evidence>
<evidence type="ECO:0000259" key="2">
    <source>
        <dbReference type="Pfam" id="PF17389"/>
    </source>
</evidence>
<dbReference type="PANTHER" id="PTHR34987">
    <property type="entry name" value="C, PUTATIVE (AFU_ORTHOLOGUE AFUA_3G02880)-RELATED"/>
    <property type="match status" value="1"/>
</dbReference>
<accession>A0A6A5Y7Y0</accession>
<dbReference type="InterPro" id="IPR035396">
    <property type="entry name" value="Bac_rhamnosid6H"/>
</dbReference>
<keyword evidence="1" id="KW-0732">Signal</keyword>
<keyword evidence="3" id="KW-0378">Hydrolase</keyword>